<evidence type="ECO:0000313" key="4">
    <source>
        <dbReference type="EMBL" id="QDP42268.1"/>
    </source>
</evidence>
<dbReference type="PROSITE" id="PS51782">
    <property type="entry name" value="LYSM"/>
    <property type="match status" value="1"/>
</dbReference>
<dbReference type="InterPro" id="IPR050570">
    <property type="entry name" value="Cell_wall_metabolism_enzyme"/>
</dbReference>
<dbReference type="CDD" id="cd00118">
    <property type="entry name" value="LysM"/>
    <property type="match status" value="1"/>
</dbReference>
<dbReference type="Pfam" id="PF01551">
    <property type="entry name" value="Peptidase_M23"/>
    <property type="match status" value="1"/>
</dbReference>
<dbReference type="OrthoDB" id="9805070at2"/>
<proteinExistence type="predicted"/>
<feature type="domain" description="LysM" evidence="3">
    <location>
        <begin position="229"/>
        <end position="274"/>
    </location>
</feature>
<dbReference type="Pfam" id="PF01476">
    <property type="entry name" value="LysM"/>
    <property type="match status" value="1"/>
</dbReference>
<dbReference type="InterPro" id="IPR011098">
    <property type="entry name" value="G5_dom"/>
</dbReference>
<name>A0A516KLJ2_9BACI</name>
<dbReference type="InterPro" id="IPR036779">
    <property type="entry name" value="LysM_dom_sf"/>
</dbReference>
<dbReference type="Gene3D" id="2.70.70.10">
    <property type="entry name" value="Glucose Permease (Domain IIA)"/>
    <property type="match status" value="1"/>
</dbReference>
<dbReference type="AlphaFoldDB" id="A0A516KLJ2"/>
<dbReference type="SMART" id="SM01208">
    <property type="entry name" value="G5"/>
    <property type="match status" value="1"/>
</dbReference>
<feature type="domain" description="G5" evidence="2">
    <location>
        <begin position="281"/>
        <end position="361"/>
    </location>
</feature>
<dbReference type="GO" id="GO:0004222">
    <property type="term" value="F:metalloendopeptidase activity"/>
    <property type="evidence" value="ECO:0007669"/>
    <property type="project" value="TreeGrafter"/>
</dbReference>
<protein>
    <submittedName>
        <fullName evidence="4">M23 family metallopeptidase</fullName>
    </submittedName>
</protein>
<evidence type="ECO:0000259" key="3">
    <source>
        <dbReference type="PROSITE" id="PS51782"/>
    </source>
</evidence>
<dbReference type="CDD" id="cd12797">
    <property type="entry name" value="M23_peptidase"/>
    <property type="match status" value="1"/>
</dbReference>
<reference evidence="4 5" key="1">
    <citation type="submission" date="2019-07" db="EMBL/GenBank/DDBJ databases">
        <authorList>
            <person name="Li J."/>
        </authorList>
    </citation>
    <scope>NUCLEOTIDE SEQUENCE [LARGE SCALE GENOMIC DNA]</scope>
    <source>
        <strain evidence="4 5">TKL69</strain>
    </source>
</reference>
<dbReference type="PANTHER" id="PTHR21666:SF270">
    <property type="entry name" value="MUREIN HYDROLASE ACTIVATOR ENVC"/>
    <property type="match status" value="1"/>
</dbReference>
<evidence type="ECO:0000259" key="2">
    <source>
        <dbReference type="PROSITE" id="PS51109"/>
    </source>
</evidence>
<dbReference type="PANTHER" id="PTHR21666">
    <property type="entry name" value="PEPTIDASE-RELATED"/>
    <property type="match status" value="1"/>
</dbReference>
<evidence type="ECO:0000313" key="5">
    <source>
        <dbReference type="Proteomes" id="UP000315215"/>
    </source>
</evidence>
<dbReference type="SMART" id="SM00257">
    <property type="entry name" value="LysM"/>
    <property type="match status" value="1"/>
</dbReference>
<organism evidence="4 5">
    <name type="scientific">Radiobacillus deserti</name>
    <dbReference type="NCBI Taxonomy" id="2594883"/>
    <lineage>
        <taxon>Bacteria</taxon>
        <taxon>Bacillati</taxon>
        <taxon>Bacillota</taxon>
        <taxon>Bacilli</taxon>
        <taxon>Bacillales</taxon>
        <taxon>Bacillaceae</taxon>
        <taxon>Radiobacillus</taxon>
    </lineage>
</organism>
<sequence>MLDSENKSNYSLWKKTAITTCIGLSLTFQVIYGEENSDLSTVYHVYVNGEHFGTVDSKEVIESFVNNLVEEKKKGKKDYSYTVGETISYIPEKVFNEPSENSEVLNALEDELTIKVNAYVLKVGENVVGYFESEEAAKLALNELKEKYVKPEVLEKLEETSKLSEKVVVPGLKEVVLRPKKELSVGESIITDVNLSEEVTITKEKAEEKDLLSVEQGLKLLQKGTLKEKVHKVQKGEVLGEIAAKYNLDTEKLLELNPEITEETLLQIGQEINVTDYEPFIDVVVQEEKLVDETIPYKKEVIESDDLYKGQTKVKQKGQEGSKQVHYAIQKVNGNISSKKALNEKVTKEPVKEIVIKGTKVVPSRGTGDLQWPAVGGFITSGLGHRWGSFHKGIDISGVSNRNILAADNGTVVSAGWDDGGYGNKIIIDHNNGYRTVYAHLSSISVSAGQTITQGSKIGVMGTTGNSTGVHLHFELYKNGSLIDPSGQF</sequence>
<gene>
    <name evidence="4" type="ORF">FN924_18615</name>
</gene>
<dbReference type="InterPro" id="IPR016047">
    <property type="entry name" value="M23ase_b-sheet_dom"/>
</dbReference>
<dbReference type="KEGG" id="aqt:FN924_18615"/>
<dbReference type="PROSITE" id="PS51109">
    <property type="entry name" value="G5"/>
    <property type="match status" value="1"/>
</dbReference>
<keyword evidence="5" id="KW-1185">Reference proteome</keyword>
<accession>A0A516KLJ2</accession>
<dbReference type="SUPFAM" id="SSF54106">
    <property type="entry name" value="LysM domain"/>
    <property type="match status" value="1"/>
</dbReference>
<dbReference type="Gene3D" id="2.20.230.10">
    <property type="entry name" value="Resuscitation-promoting factor rpfb"/>
    <property type="match status" value="1"/>
</dbReference>
<dbReference type="EMBL" id="CP041666">
    <property type="protein sequence ID" value="QDP42268.1"/>
    <property type="molecule type" value="Genomic_DNA"/>
</dbReference>
<dbReference type="Proteomes" id="UP000315215">
    <property type="component" value="Chromosome"/>
</dbReference>
<dbReference type="InterPro" id="IPR018392">
    <property type="entry name" value="LysM"/>
</dbReference>
<keyword evidence="1" id="KW-0732">Signal</keyword>
<evidence type="ECO:0000256" key="1">
    <source>
        <dbReference type="ARBA" id="ARBA00022729"/>
    </source>
</evidence>
<dbReference type="Pfam" id="PF07501">
    <property type="entry name" value="G5"/>
    <property type="match status" value="1"/>
</dbReference>
<dbReference type="Gene3D" id="3.10.350.10">
    <property type="entry name" value="LysM domain"/>
    <property type="match status" value="1"/>
</dbReference>
<dbReference type="SUPFAM" id="SSF51261">
    <property type="entry name" value="Duplicated hybrid motif"/>
    <property type="match status" value="1"/>
</dbReference>
<dbReference type="InterPro" id="IPR011055">
    <property type="entry name" value="Dup_hybrid_motif"/>
</dbReference>